<dbReference type="EC" id="4.2.1.2" evidence="4"/>
<organism evidence="4 5">
    <name type="scientific">Pararhodospirillum photometricum DSM 122</name>
    <dbReference type="NCBI Taxonomy" id="1150469"/>
    <lineage>
        <taxon>Bacteria</taxon>
        <taxon>Pseudomonadati</taxon>
        <taxon>Pseudomonadota</taxon>
        <taxon>Alphaproteobacteria</taxon>
        <taxon>Rhodospirillales</taxon>
        <taxon>Rhodospirillaceae</taxon>
        <taxon>Pararhodospirillum</taxon>
    </lineage>
</organism>
<dbReference type="InterPro" id="IPR008948">
    <property type="entry name" value="L-Aspartase-like"/>
</dbReference>
<dbReference type="InterPro" id="IPR022761">
    <property type="entry name" value="Fumarate_lyase_N"/>
</dbReference>
<dbReference type="OrthoDB" id="9802809at2"/>
<keyword evidence="1 4" id="KW-0456">Lyase</keyword>
<evidence type="ECO:0000313" key="5">
    <source>
        <dbReference type="Proteomes" id="UP000033220"/>
    </source>
</evidence>
<sequence length="471" mass="50138">MSIANRRETDALGERVLPADVLWGVHTLRAQENFPLSGRPVAPGLVRAYGLVKQACLQTQRDLGAWDGREAEAEAVLQAAREMAAGALTAHIVVDALQGGAGTSLNMNVNEVLTNRALQILGDAPGPSSRLSPLDDVNRWQSTNDTYPTALRLAAIEGIKRLEDRLVFLQESFQRQEQRLASVVKVGRTQLQDAVLITLGREMGAYAEALARDRWRLYKCVERLRVVPLGGTAIGTGTGAPRAYIFQVVDTLRRLSGVGVARAENLVDATQNADVFVEVSGLVKTGAATLLKIAGDLRLLASGPAAGLGELRLPPRQAGSSMMPGKVNPVIPEAVTQAALRVMAHDQAITTAAGLGSLELNPFLPLIADSLLDSLALLANACDILARHCVEGLEADPARCRQHVESTTASVTALVPVLGYATAQALAERATREGRPVRALVREAGLLDEAQFDALLSPEAVCRLGTPDIRP</sequence>
<dbReference type="RefSeq" id="WP_014413850.1">
    <property type="nucleotide sequence ID" value="NC_017059.1"/>
</dbReference>
<dbReference type="InterPro" id="IPR024083">
    <property type="entry name" value="Fumarase/histidase_N"/>
</dbReference>
<dbReference type="PATRIC" id="fig|1150469.3.peg.682"/>
<evidence type="ECO:0000256" key="1">
    <source>
        <dbReference type="ARBA" id="ARBA00023239"/>
    </source>
</evidence>
<dbReference type="NCBIfam" id="NF008909">
    <property type="entry name" value="PRK12273.1"/>
    <property type="match status" value="1"/>
</dbReference>
<reference evidence="4 5" key="1">
    <citation type="submission" date="2012-02" db="EMBL/GenBank/DDBJ databases">
        <title>Shotgun genome sequence of Phaeospirillum photometricum DSM 122.</title>
        <authorList>
            <person name="Duquesne K."/>
            <person name="Sturgis J."/>
        </authorList>
    </citation>
    <scope>NUCLEOTIDE SEQUENCE [LARGE SCALE GENOMIC DNA]</scope>
    <source>
        <strain evidence="5">DSM122</strain>
    </source>
</reference>
<dbReference type="Pfam" id="PF00206">
    <property type="entry name" value="Lyase_1"/>
    <property type="match status" value="1"/>
</dbReference>
<dbReference type="Proteomes" id="UP000033220">
    <property type="component" value="Chromosome DSM 122"/>
</dbReference>
<evidence type="ECO:0000259" key="2">
    <source>
        <dbReference type="Pfam" id="PF00206"/>
    </source>
</evidence>
<dbReference type="GO" id="GO:0005829">
    <property type="term" value="C:cytosol"/>
    <property type="evidence" value="ECO:0007669"/>
    <property type="project" value="TreeGrafter"/>
</dbReference>
<feature type="domain" description="Fumarase C C-terminal" evidence="3">
    <location>
        <begin position="411"/>
        <end position="461"/>
    </location>
</feature>
<dbReference type="InterPro" id="IPR000362">
    <property type="entry name" value="Fumarate_lyase_fam"/>
</dbReference>
<dbReference type="GO" id="GO:0006531">
    <property type="term" value="P:aspartate metabolic process"/>
    <property type="evidence" value="ECO:0007669"/>
    <property type="project" value="TreeGrafter"/>
</dbReference>
<dbReference type="Pfam" id="PF10415">
    <property type="entry name" value="FumaraseC_C"/>
    <property type="match status" value="1"/>
</dbReference>
<dbReference type="eggNOG" id="COG1027">
    <property type="taxonomic scope" value="Bacteria"/>
</dbReference>
<dbReference type="Gene3D" id="1.20.200.10">
    <property type="entry name" value="Fumarase/aspartase (Central domain)"/>
    <property type="match status" value="1"/>
</dbReference>
<dbReference type="Gene3D" id="1.10.275.10">
    <property type="entry name" value="Fumarase/aspartase (N-terminal domain)"/>
    <property type="match status" value="1"/>
</dbReference>
<dbReference type="GO" id="GO:0008797">
    <property type="term" value="F:aspartate ammonia-lyase activity"/>
    <property type="evidence" value="ECO:0007669"/>
    <property type="project" value="TreeGrafter"/>
</dbReference>
<accession>H6SPU0</accession>
<gene>
    <name evidence="4" type="primary">fumC</name>
    <name evidence="4" type="ORF">RSPPHO_00584</name>
</gene>
<dbReference type="GO" id="GO:0004333">
    <property type="term" value="F:fumarate hydratase activity"/>
    <property type="evidence" value="ECO:0007669"/>
    <property type="project" value="UniProtKB-EC"/>
</dbReference>
<dbReference type="SUPFAM" id="SSF48557">
    <property type="entry name" value="L-aspartase-like"/>
    <property type="match status" value="1"/>
</dbReference>
<dbReference type="FunFam" id="1.20.200.10:FF:000001">
    <property type="entry name" value="Fumarate hydratase, mitochondrial"/>
    <property type="match status" value="1"/>
</dbReference>
<evidence type="ECO:0000313" key="4">
    <source>
        <dbReference type="EMBL" id="CCG07210.1"/>
    </source>
</evidence>
<dbReference type="PROSITE" id="PS00163">
    <property type="entry name" value="FUMARATE_LYASES"/>
    <property type="match status" value="1"/>
</dbReference>
<evidence type="ECO:0000259" key="3">
    <source>
        <dbReference type="Pfam" id="PF10415"/>
    </source>
</evidence>
<dbReference type="PANTHER" id="PTHR42696">
    <property type="entry name" value="ASPARTATE AMMONIA-LYASE"/>
    <property type="match status" value="1"/>
</dbReference>
<dbReference type="PANTHER" id="PTHR42696:SF2">
    <property type="entry name" value="ASPARTATE AMMONIA-LYASE"/>
    <property type="match status" value="1"/>
</dbReference>
<name>H6SPU0_PARPM</name>
<dbReference type="InterPro" id="IPR051546">
    <property type="entry name" value="Aspartate_Ammonia-Lyase"/>
</dbReference>
<proteinExistence type="predicted"/>
<dbReference type="GO" id="GO:0006099">
    <property type="term" value="P:tricarboxylic acid cycle"/>
    <property type="evidence" value="ECO:0007669"/>
    <property type="project" value="InterPro"/>
</dbReference>
<feature type="domain" description="Fumarate lyase N-terminal" evidence="2">
    <location>
        <begin position="14"/>
        <end position="343"/>
    </location>
</feature>
<dbReference type="PRINTS" id="PR00149">
    <property type="entry name" value="FUMRATELYASE"/>
</dbReference>
<dbReference type="AlphaFoldDB" id="H6SPU0"/>
<protein>
    <submittedName>
        <fullName evidence="4">Fumarate hydratase, class II</fullName>
        <ecNumber evidence="4">4.2.1.2</ecNumber>
    </submittedName>
</protein>
<dbReference type="Gene3D" id="1.10.40.30">
    <property type="entry name" value="Fumarase/aspartase (C-terminal domain)"/>
    <property type="match status" value="1"/>
</dbReference>
<dbReference type="InterPro" id="IPR018951">
    <property type="entry name" value="Fumarase_C_C"/>
</dbReference>
<dbReference type="InterPro" id="IPR020557">
    <property type="entry name" value="Fumarate_lyase_CS"/>
</dbReference>
<dbReference type="EMBL" id="HE663493">
    <property type="protein sequence ID" value="CCG07210.1"/>
    <property type="molecule type" value="Genomic_DNA"/>
</dbReference>
<dbReference type="HOGENOM" id="CLU_021594_4_1_5"/>
<keyword evidence="5" id="KW-1185">Reference proteome</keyword>
<dbReference type="KEGG" id="rpm:RSPPHO_00584"/>
<dbReference type="STRING" id="1150469.RSPPHO_00584"/>